<organism evidence="2 3">
    <name type="scientific">Cohnella kolymensis</name>
    <dbReference type="NCBI Taxonomy" id="1590652"/>
    <lineage>
        <taxon>Bacteria</taxon>
        <taxon>Bacillati</taxon>
        <taxon>Bacillota</taxon>
        <taxon>Bacilli</taxon>
        <taxon>Bacillales</taxon>
        <taxon>Paenibacillaceae</taxon>
        <taxon>Cohnella</taxon>
    </lineage>
</organism>
<name>A0ABR5A7U6_9BACL</name>
<evidence type="ECO:0000256" key="1">
    <source>
        <dbReference type="SAM" id="MobiDB-lite"/>
    </source>
</evidence>
<dbReference type="RefSeq" id="WP_041061786.1">
    <property type="nucleotide sequence ID" value="NZ_JXAL01000008.1"/>
</dbReference>
<dbReference type="PROSITE" id="PS51257">
    <property type="entry name" value="PROKAR_LIPOPROTEIN"/>
    <property type="match status" value="1"/>
</dbReference>
<accession>A0ABR5A7U6</accession>
<comment type="caution">
    <text evidence="2">The sequence shown here is derived from an EMBL/GenBank/DDBJ whole genome shotgun (WGS) entry which is preliminary data.</text>
</comment>
<dbReference type="Proteomes" id="UP000054526">
    <property type="component" value="Unassembled WGS sequence"/>
</dbReference>
<feature type="region of interest" description="Disordered" evidence="1">
    <location>
        <begin position="230"/>
        <end position="275"/>
    </location>
</feature>
<feature type="compositionally biased region" description="Low complexity" evidence="1">
    <location>
        <begin position="230"/>
        <end position="247"/>
    </location>
</feature>
<evidence type="ECO:0008006" key="4">
    <source>
        <dbReference type="Google" id="ProtNLM"/>
    </source>
</evidence>
<evidence type="ECO:0000313" key="2">
    <source>
        <dbReference type="EMBL" id="KIL36477.1"/>
    </source>
</evidence>
<protein>
    <recommendedName>
        <fullName evidence="4">Spore germination GerD central core domain-containing protein</fullName>
    </recommendedName>
</protein>
<keyword evidence="3" id="KW-1185">Reference proteome</keyword>
<gene>
    <name evidence="2" type="ORF">SD71_07690</name>
</gene>
<sequence>MTRMLIITISLLFIMAGCNKQGEVKTQSLQDATDKMAQNESVQKAFSDGRINVMKDDEDTKHSILDNTLTEQQMIMNDPELADGLLRLNIRMSEVMSSDPDKLQRLMKVQTKSRDNALQNADLRSMLLQQNVQEQALAQQHPATSQAIRRLSLNTTSSILGDAELKTEFLKQNIAAFRSITSSPALRSEMADAMIPLLKDPKIAKELEKMIKLAVAKEMKKMQAAMLQMQKKQMQMMQKQKLRQQQMSNTPRRPVNEGAEPSPDGNEDGTSNFSD</sequence>
<proteinExistence type="predicted"/>
<evidence type="ECO:0000313" key="3">
    <source>
        <dbReference type="Proteomes" id="UP000054526"/>
    </source>
</evidence>
<dbReference type="EMBL" id="JXAL01000008">
    <property type="protein sequence ID" value="KIL36477.1"/>
    <property type="molecule type" value="Genomic_DNA"/>
</dbReference>
<reference evidence="2 3" key="1">
    <citation type="submission" date="2014-12" db="EMBL/GenBank/DDBJ databases">
        <title>Draft genome sequence of Cohnella kolymensis strain B-2846.</title>
        <authorList>
            <person name="Karlyshev A.V."/>
            <person name="Kudryashova E.B."/>
        </authorList>
    </citation>
    <scope>NUCLEOTIDE SEQUENCE [LARGE SCALE GENOMIC DNA]</scope>
    <source>
        <strain evidence="2 3">VKM B-2846</strain>
    </source>
</reference>